<organism evidence="1 2">
    <name type="scientific">Arabis nemorensis</name>
    <dbReference type="NCBI Taxonomy" id="586526"/>
    <lineage>
        <taxon>Eukaryota</taxon>
        <taxon>Viridiplantae</taxon>
        <taxon>Streptophyta</taxon>
        <taxon>Embryophyta</taxon>
        <taxon>Tracheophyta</taxon>
        <taxon>Spermatophyta</taxon>
        <taxon>Magnoliopsida</taxon>
        <taxon>eudicotyledons</taxon>
        <taxon>Gunneridae</taxon>
        <taxon>Pentapetalae</taxon>
        <taxon>rosids</taxon>
        <taxon>malvids</taxon>
        <taxon>Brassicales</taxon>
        <taxon>Brassicaceae</taxon>
        <taxon>Arabideae</taxon>
        <taxon>Arabis</taxon>
    </lineage>
</organism>
<comment type="caution">
    <text evidence="1">The sequence shown here is derived from an EMBL/GenBank/DDBJ whole genome shotgun (WGS) entry which is preliminary data.</text>
</comment>
<dbReference type="Proteomes" id="UP000489600">
    <property type="component" value="Unassembled WGS sequence"/>
</dbReference>
<accession>A0A565B9Z2</accession>
<sequence length="181" mass="19703">MDLQSRSLVATSFDRALSVPLNASVRWLCSCRFLLGICGLFVCSLSDGFAEYVAILHLAVALLPHNIGAASSLCLRCFSFSSPHFRLCWLWFEDLELRVRKLGADDGFLWGLVTSGGEPTSSFSSVGGANVVYNTTFFLGFPSSVGTETLLVNKVEALGLMSRRGKLIKWRDAAASEILRG</sequence>
<name>A0A565B9Z2_9BRAS</name>
<evidence type="ECO:0000313" key="1">
    <source>
        <dbReference type="EMBL" id="VVA97626.1"/>
    </source>
</evidence>
<keyword evidence="2" id="KW-1185">Reference proteome</keyword>
<evidence type="ECO:0000313" key="2">
    <source>
        <dbReference type="Proteomes" id="UP000489600"/>
    </source>
</evidence>
<reference evidence="1" key="1">
    <citation type="submission" date="2019-07" db="EMBL/GenBank/DDBJ databases">
        <authorList>
            <person name="Dittberner H."/>
        </authorList>
    </citation>
    <scope>NUCLEOTIDE SEQUENCE [LARGE SCALE GENOMIC DNA]</scope>
</reference>
<protein>
    <submittedName>
        <fullName evidence="1">Uncharacterized protein</fullName>
    </submittedName>
</protein>
<dbReference type="EMBL" id="CABITT030000003">
    <property type="protein sequence ID" value="VVA97626.1"/>
    <property type="molecule type" value="Genomic_DNA"/>
</dbReference>
<proteinExistence type="predicted"/>
<dbReference type="AlphaFoldDB" id="A0A565B9Z2"/>
<gene>
    <name evidence="1" type="ORF">ANE_LOCUS8071</name>
</gene>